<accession>A0A7X2MXQ3</accession>
<keyword evidence="2" id="KW-1185">Reference proteome</keyword>
<sequence>MKIKKIGIIFAIIAVLFLCVKGFIQPTNIAKRFLNVEISKYTKYGSRDVADKFNTMSRNVQSVINRDTEKYRNKPEYKNVARIYRKNYHEAKALKPIQYYNGSDRVWFKGPNTKPRVFKDVTLQMTLSRNKQSLSNPQMTIHFDKPFKANGDDFKQMLPCATDEQVDYDELDKKLSDKGFYKDEKKTVDIKMKKCNLRFYHLDDAVGVYITF</sequence>
<evidence type="ECO:0000313" key="1">
    <source>
        <dbReference type="EMBL" id="MSR91018.1"/>
    </source>
</evidence>
<comment type="caution">
    <text evidence="1">The sequence shown here is derived from an EMBL/GenBank/DDBJ whole genome shotgun (WGS) entry which is preliminary data.</text>
</comment>
<proteinExistence type="predicted"/>
<name>A0A7X2MXQ3_9CLOT</name>
<dbReference type="EMBL" id="VULX01000006">
    <property type="protein sequence ID" value="MSR91018.1"/>
    <property type="molecule type" value="Genomic_DNA"/>
</dbReference>
<dbReference type="RefSeq" id="WP_154530898.1">
    <property type="nucleotide sequence ID" value="NZ_VULX01000006.1"/>
</dbReference>
<dbReference type="Proteomes" id="UP000460287">
    <property type="component" value="Unassembled WGS sequence"/>
</dbReference>
<dbReference type="AlphaFoldDB" id="A0A7X2MXQ3"/>
<gene>
    <name evidence="1" type="ORF">FYJ33_06255</name>
</gene>
<organism evidence="1 2">
    <name type="scientific">Inconstantimicrobium porci</name>
    <dbReference type="NCBI Taxonomy" id="2652291"/>
    <lineage>
        <taxon>Bacteria</taxon>
        <taxon>Bacillati</taxon>
        <taxon>Bacillota</taxon>
        <taxon>Clostridia</taxon>
        <taxon>Eubacteriales</taxon>
        <taxon>Clostridiaceae</taxon>
        <taxon>Inconstantimicrobium</taxon>
    </lineage>
</organism>
<protein>
    <submittedName>
        <fullName evidence="1">Uncharacterized protein</fullName>
    </submittedName>
</protein>
<reference evidence="1 2" key="1">
    <citation type="submission" date="2019-08" db="EMBL/GenBank/DDBJ databases">
        <title>In-depth cultivation of the pig gut microbiome towards novel bacterial diversity and tailored functional studies.</title>
        <authorList>
            <person name="Wylensek D."/>
            <person name="Hitch T.C.A."/>
            <person name="Clavel T."/>
        </authorList>
    </citation>
    <scope>NUCLEOTIDE SEQUENCE [LARGE SCALE GENOMIC DNA]</scope>
    <source>
        <strain evidence="1 2">WCA-383-APC-5B</strain>
    </source>
</reference>
<evidence type="ECO:0000313" key="2">
    <source>
        <dbReference type="Proteomes" id="UP000460287"/>
    </source>
</evidence>